<dbReference type="Pfam" id="PF04364">
    <property type="entry name" value="DNA_pol3_chi"/>
    <property type="match status" value="1"/>
</dbReference>
<dbReference type="SUPFAM" id="SSF102400">
    <property type="entry name" value="DNA polymerase III chi subunit"/>
    <property type="match status" value="1"/>
</dbReference>
<name>A0ABV7ET07_9GAMM</name>
<dbReference type="InterPro" id="IPR007459">
    <property type="entry name" value="DNA_pol3_chi"/>
</dbReference>
<evidence type="ECO:0000313" key="2">
    <source>
        <dbReference type="Proteomes" id="UP001595462"/>
    </source>
</evidence>
<dbReference type="InterPro" id="IPR036768">
    <property type="entry name" value="PolIII_chi_sf"/>
</dbReference>
<dbReference type="Proteomes" id="UP001595462">
    <property type="component" value="Unassembled WGS sequence"/>
</dbReference>
<sequence>MTEVFFYILEADGADALERFACRLTEKAHEGGHRVYLHAADADQVARLDKLLWIFRQGSFVPHCAVEALAADDRLTPVTIGSGAPPAGFDDVLINVGGDASGFFSRFGRHNELVPPAAVAGARSLYRFYKDRGYALTTHKIAAS</sequence>
<dbReference type="PANTHER" id="PTHR38767">
    <property type="entry name" value="DNA POLYMERASE III SUBUNIT CHI"/>
    <property type="match status" value="1"/>
</dbReference>
<reference evidence="2" key="1">
    <citation type="journal article" date="2019" name="Int. J. Syst. Evol. Microbiol.">
        <title>The Global Catalogue of Microorganisms (GCM) 10K type strain sequencing project: providing services to taxonomists for standard genome sequencing and annotation.</title>
        <authorList>
            <consortium name="The Broad Institute Genomics Platform"/>
            <consortium name="The Broad Institute Genome Sequencing Center for Infectious Disease"/>
            <person name="Wu L."/>
            <person name="Ma J."/>
        </authorList>
    </citation>
    <scope>NUCLEOTIDE SEQUENCE [LARGE SCALE GENOMIC DNA]</scope>
    <source>
        <strain evidence="2">KCTC 52640</strain>
    </source>
</reference>
<evidence type="ECO:0000313" key="1">
    <source>
        <dbReference type="EMBL" id="MFC3105089.1"/>
    </source>
</evidence>
<comment type="caution">
    <text evidence="1">The sequence shown here is derived from an EMBL/GenBank/DDBJ whole genome shotgun (WGS) entry which is preliminary data.</text>
</comment>
<dbReference type="PANTHER" id="PTHR38767:SF1">
    <property type="entry name" value="DNA POLYMERASE III SUBUNIT CHI"/>
    <property type="match status" value="1"/>
</dbReference>
<proteinExistence type="predicted"/>
<accession>A0ABV7ET07</accession>
<dbReference type="RefSeq" id="WP_380690653.1">
    <property type="nucleotide sequence ID" value="NZ_JBHRSS010000007.1"/>
</dbReference>
<dbReference type="Gene3D" id="3.40.50.10110">
    <property type="entry name" value="DNA polymerase III subunit chi"/>
    <property type="match status" value="1"/>
</dbReference>
<keyword evidence="2" id="KW-1185">Reference proteome</keyword>
<protein>
    <submittedName>
        <fullName evidence="1">DNA polymerase III subunit chi</fullName>
    </submittedName>
</protein>
<organism evidence="1 2">
    <name type="scientific">Salinisphaera aquimarina</name>
    <dbReference type="NCBI Taxonomy" id="2094031"/>
    <lineage>
        <taxon>Bacteria</taxon>
        <taxon>Pseudomonadati</taxon>
        <taxon>Pseudomonadota</taxon>
        <taxon>Gammaproteobacteria</taxon>
        <taxon>Salinisphaerales</taxon>
        <taxon>Salinisphaeraceae</taxon>
        <taxon>Salinisphaera</taxon>
    </lineage>
</organism>
<gene>
    <name evidence="1" type="ORF">ACFOSU_14500</name>
</gene>
<dbReference type="EMBL" id="JBHRSS010000007">
    <property type="protein sequence ID" value="MFC3105089.1"/>
    <property type="molecule type" value="Genomic_DNA"/>
</dbReference>